<reference evidence="3 4" key="1">
    <citation type="submission" date="2020-05" db="EMBL/GenBank/DDBJ databases">
        <authorList>
            <person name="Niu N."/>
        </authorList>
    </citation>
    <scope>NUCLEOTIDE SEQUENCE [LARGE SCALE GENOMIC DNA]</scope>
    <source>
        <strain evidence="3 4">LMG10982</strain>
    </source>
</reference>
<evidence type="ECO:0000259" key="2">
    <source>
        <dbReference type="Pfam" id="PF02036"/>
    </source>
</evidence>
<feature type="coiled-coil region" evidence="1">
    <location>
        <begin position="175"/>
        <end position="202"/>
    </location>
</feature>
<dbReference type="RefSeq" id="WP_171588144.1">
    <property type="nucleotide sequence ID" value="NZ_JABGBO010000003.1"/>
</dbReference>
<sequence>MLPFIPSPKQVAVSVLNALIRREDWAQRKIRMHAGKFIRLNIAQFQLSLEILPSGEVVLAQEDVAPNVTLTMDDEGVRALPKLWREGGDMDSIASLLHVQGEAGLAQLVSELAHNLRWDVEAELHHLVGPFMANILLSAFQQARQLGKKASEKGLEKTKAFLAQDYHVVIQQPQLQALKEDIQQLHGAIGQLEQRIQKLQRFNP</sequence>
<dbReference type="GO" id="GO:0006744">
    <property type="term" value="P:ubiquinone biosynthetic process"/>
    <property type="evidence" value="ECO:0007669"/>
    <property type="project" value="InterPro"/>
</dbReference>
<name>A0A7Y4P4X8_9BURK</name>
<evidence type="ECO:0000313" key="3">
    <source>
        <dbReference type="EMBL" id="NOL49168.1"/>
    </source>
</evidence>
<accession>A0A7Y4P4X8</accession>
<feature type="domain" description="SCP2" evidence="2">
    <location>
        <begin position="16"/>
        <end position="112"/>
    </location>
</feature>
<dbReference type="AlphaFoldDB" id="A0A7Y4P4X8"/>
<dbReference type="Pfam" id="PF02036">
    <property type="entry name" value="SCP2"/>
    <property type="match status" value="1"/>
</dbReference>
<dbReference type="PANTHER" id="PTHR38693:SF1">
    <property type="entry name" value="UBIQUINONE BIOSYNTHESIS ACCESSORY FACTOR UBIJ"/>
    <property type="match status" value="1"/>
</dbReference>
<organism evidence="3 4">
    <name type="scientific">Pelistega europaea</name>
    <dbReference type="NCBI Taxonomy" id="106147"/>
    <lineage>
        <taxon>Bacteria</taxon>
        <taxon>Pseudomonadati</taxon>
        <taxon>Pseudomonadota</taxon>
        <taxon>Betaproteobacteria</taxon>
        <taxon>Burkholderiales</taxon>
        <taxon>Alcaligenaceae</taxon>
        <taxon>Pelistega</taxon>
    </lineage>
</organism>
<evidence type="ECO:0000256" key="1">
    <source>
        <dbReference type="SAM" id="Coils"/>
    </source>
</evidence>
<evidence type="ECO:0000313" key="4">
    <source>
        <dbReference type="Proteomes" id="UP000541421"/>
    </source>
</evidence>
<dbReference type="PANTHER" id="PTHR38693">
    <property type="entry name" value="UBIQUINONE BIOSYNTHESIS PROTEIN UBIJ"/>
    <property type="match status" value="1"/>
</dbReference>
<proteinExistence type="predicted"/>
<dbReference type="InterPro" id="IPR003033">
    <property type="entry name" value="SCP2_sterol-bd_dom"/>
</dbReference>
<dbReference type="InterPro" id="IPR038989">
    <property type="entry name" value="UbiJ"/>
</dbReference>
<dbReference type="EMBL" id="JABGBO010000003">
    <property type="protein sequence ID" value="NOL49168.1"/>
    <property type="molecule type" value="Genomic_DNA"/>
</dbReference>
<gene>
    <name evidence="3" type="ORF">HKX40_03285</name>
</gene>
<protein>
    <recommendedName>
        <fullName evidence="2">SCP2 domain-containing protein</fullName>
    </recommendedName>
</protein>
<keyword evidence="4" id="KW-1185">Reference proteome</keyword>
<dbReference type="Proteomes" id="UP000541421">
    <property type="component" value="Unassembled WGS sequence"/>
</dbReference>
<comment type="caution">
    <text evidence="3">The sequence shown here is derived from an EMBL/GenBank/DDBJ whole genome shotgun (WGS) entry which is preliminary data.</text>
</comment>
<keyword evidence="1" id="KW-0175">Coiled coil</keyword>